<dbReference type="InterPro" id="IPR027417">
    <property type="entry name" value="P-loop_NTPase"/>
</dbReference>
<accession>A0A841JVA0</accession>
<dbReference type="InterPro" id="IPR034139">
    <property type="entry name" value="TOPRIM_OLD"/>
</dbReference>
<dbReference type="GO" id="GO:0016887">
    <property type="term" value="F:ATP hydrolysis activity"/>
    <property type="evidence" value="ECO:0007669"/>
    <property type="project" value="InterPro"/>
</dbReference>
<evidence type="ECO:0000259" key="1">
    <source>
        <dbReference type="Pfam" id="PF13175"/>
    </source>
</evidence>
<gene>
    <name evidence="3" type="ORF">HNQ77_002417</name>
</gene>
<evidence type="ECO:0000313" key="4">
    <source>
        <dbReference type="Proteomes" id="UP000538666"/>
    </source>
</evidence>
<dbReference type="OrthoDB" id="101508at2"/>
<dbReference type="Proteomes" id="UP000538666">
    <property type="component" value="Unassembled WGS sequence"/>
</dbReference>
<dbReference type="RefSeq" id="WP_050058914.1">
    <property type="nucleotide sequence ID" value="NZ_JACHEK010000004.1"/>
</dbReference>
<dbReference type="Pfam" id="PF20469">
    <property type="entry name" value="OLD-like_TOPRIM"/>
    <property type="match status" value="1"/>
</dbReference>
<name>A0A841JVA0_9BACT</name>
<dbReference type="AlphaFoldDB" id="A0A841JVA0"/>
<feature type="domain" description="OLD protein-like TOPRIM" evidence="2">
    <location>
        <begin position="453"/>
        <end position="529"/>
    </location>
</feature>
<keyword evidence="3" id="KW-0255">Endonuclease</keyword>
<dbReference type="PANTHER" id="PTHR43581:SF4">
    <property type="entry name" value="ATP_GTP PHOSPHATASE"/>
    <property type="match status" value="1"/>
</dbReference>
<dbReference type="PANTHER" id="PTHR43581">
    <property type="entry name" value="ATP/GTP PHOSPHATASE"/>
    <property type="match status" value="1"/>
</dbReference>
<keyword evidence="3" id="KW-0540">Nuclease</keyword>
<organism evidence="3 4">
    <name type="scientific">Silvibacterium bohemicum</name>
    <dbReference type="NCBI Taxonomy" id="1577686"/>
    <lineage>
        <taxon>Bacteria</taxon>
        <taxon>Pseudomonadati</taxon>
        <taxon>Acidobacteriota</taxon>
        <taxon>Terriglobia</taxon>
        <taxon>Terriglobales</taxon>
        <taxon>Acidobacteriaceae</taxon>
        <taxon>Silvibacterium</taxon>
    </lineage>
</organism>
<keyword evidence="4" id="KW-1185">Reference proteome</keyword>
<comment type="caution">
    <text evidence="3">The sequence shown here is derived from an EMBL/GenBank/DDBJ whole genome shotgun (WGS) entry which is preliminary data.</text>
</comment>
<dbReference type="EMBL" id="JACHEK010000004">
    <property type="protein sequence ID" value="MBB6144465.1"/>
    <property type="molecule type" value="Genomic_DNA"/>
</dbReference>
<dbReference type="CDD" id="cd01026">
    <property type="entry name" value="TOPRIM_OLD"/>
    <property type="match status" value="1"/>
</dbReference>
<dbReference type="Gene3D" id="3.40.50.300">
    <property type="entry name" value="P-loop containing nucleotide triphosphate hydrolases"/>
    <property type="match status" value="1"/>
</dbReference>
<proteinExistence type="predicted"/>
<feature type="domain" description="Endonuclease GajA/Old nuclease/RecF-like AAA" evidence="1">
    <location>
        <begin position="242"/>
        <end position="327"/>
    </location>
</feature>
<feature type="domain" description="Endonuclease GajA/Old nuclease/RecF-like AAA" evidence="1">
    <location>
        <begin position="1"/>
        <end position="78"/>
    </location>
</feature>
<sequence length="654" mass="71727">MFLEALCLKKFRSFEDERICFEKDLTILVGENNGGKSNAIDALRLITTPLSGRREIYCETADIRFGSTEPKFELEATFADLSVPQQGRLISAVTDHTLQKAIFGLSYDESKKRLPARPTIWAGHLKSSPEPGCQETIRHVYLPPLRDAKRALASGNPTRIYTLLRHFLGEEDPKELAGRLKRDTDERILKDIGIAVDAGLTALTAGVRRQGSSLGFNSEEALIDIARDLRFKLADHGIEPEDLRYTGHGYANLLYMATIAVELEKATNSDLTLFLVEEPEAHLHPQLQAAVLCFLEEHAEKSKIIRPGYQGPAGQLQVVVATHSPNLSAWVSSKNLVFFRSVHASDGKAEPIEPPSETELVAVASAIADSNSDNPMMTTTEATTVEMPPETEPAIDEFKDSSAEPAETANAATSPLPVPRRSTRCIPLKELALSDPERRKIDRYLDVTKSALLFGGRVLLVEGIAEALLLPVIAKKYVLNQDQEKFRIFRSAVFVPIDGVDFECYLRLLLTAYNDIRIADRVVVITDGDRVDHAPGVATPGEIRKVAYENIAKALLASGVLHVSINTYSLETELVNAGNGALLKGVYLELHPRSEAKWDAAVALSGDERAAAVQGLFDNTPKGDFAQLLAEAIQEGDSFSVPPYLKTAIENVVQ</sequence>
<keyword evidence="3" id="KW-0378">Hydrolase</keyword>
<dbReference type="InterPro" id="IPR051396">
    <property type="entry name" value="Bact_Antivir_Def_Nuclease"/>
</dbReference>
<dbReference type="InterPro" id="IPR041685">
    <property type="entry name" value="AAA_GajA/Old/RecF-like"/>
</dbReference>
<dbReference type="GO" id="GO:0006302">
    <property type="term" value="P:double-strand break repair"/>
    <property type="evidence" value="ECO:0007669"/>
    <property type="project" value="InterPro"/>
</dbReference>
<dbReference type="Pfam" id="PF13175">
    <property type="entry name" value="AAA_15"/>
    <property type="match status" value="2"/>
</dbReference>
<dbReference type="SUPFAM" id="SSF52540">
    <property type="entry name" value="P-loop containing nucleoside triphosphate hydrolases"/>
    <property type="match status" value="1"/>
</dbReference>
<evidence type="ECO:0000259" key="2">
    <source>
        <dbReference type="Pfam" id="PF20469"/>
    </source>
</evidence>
<reference evidence="3 4" key="1">
    <citation type="submission" date="2020-08" db="EMBL/GenBank/DDBJ databases">
        <title>Genomic Encyclopedia of Type Strains, Phase IV (KMG-IV): sequencing the most valuable type-strain genomes for metagenomic binning, comparative biology and taxonomic classification.</title>
        <authorList>
            <person name="Goeker M."/>
        </authorList>
    </citation>
    <scope>NUCLEOTIDE SEQUENCE [LARGE SCALE GENOMIC DNA]</scope>
    <source>
        <strain evidence="3 4">DSM 103733</strain>
    </source>
</reference>
<evidence type="ECO:0000313" key="3">
    <source>
        <dbReference type="EMBL" id="MBB6144465.1"/>
    </source>
</evidence>
<protein>
    <submittedName>
        <fullName evidence="3">Putative ATP-dependent endonuclease of OLD family</fullName>
    </submittedName>
</protein>
<dbReference type="GO" id="GO:0004519">
    <property type="term" value="F:endonuclease activity"/>
    <property type="evidence" value="ECO:0007669"/>
    <property type="project" value="UniProtKB-KW"/>
</dbReference>